<comment type="caution">
    <text evidence="1">The sequence shown here is derived from an EMBL/GenBank/DDBJ whole genome shotgun (WGS) entry which is preliminary data.</text>
</comment>
<keyword evidence="4" id="KW-1185">Reference proteome</keyword>
<evidence type="ECO:0000313" key="3">
    <source>
        <dbReference type="EMBL" id="KAL2471486.1"/>
    </source>
</evidence>
<dbReference type="Proteomes" id="UP001604336">
    <property type="component" value="Unassembled WGS sequence"/>
</dbReference>
<dbReference type="EMBL" id="JBFOLK010000493">
    <property type="protein sequence ID" value="KAL2454034.1"/>
    <property type="molecule type" value="Genomic_DNA"/>
</dbReference>
<dbReference type="EMBL" id="JBFOLK010000012">
    <property type="protein sequence ID" value="KAL2471486.1"/>
    <property type="molecule type" value="Genomic_DNA"/>
</dbReference>
<dbReference type="AlphaFoldDB" id="A0ABD1NRS2"/>
<protein>
    <submittedName>
        <fullName evidence="1">Ribonuclease H</fullName>
    </submittedName>
</protein>
<organism evidence="1 4">
    <name type="scientific">Abeliophyllum distichum</name>
    <dbReference type="NCBI Taxonomy" id="126358"/>
    <lineage>
        <taxon>Eukaryota</taxon>
        <taxon>Viridiplantae</taxon>
        <taxon>Streptophyta</taxon>
        <taxon>Embryophyta</taxon>
        <taxon>Tracheophyta</taxon>
        <taxon>Spermatophyta</taxon>
        <taxon>Magnoliopsida</taxon>
        <taxon>eudicotyledons</taxon>
        <taxon>Gunneridae</taxon>
        <taxon>Pentapetalae</taxon>
        <taxon>asterids</taxon>
        <taxon>lamiids</taxon>
        <taxon>Lamiales</taxon>
        <taxon>Oleaceae</taxon>
        <taxon>Forsythieae</taxon>
        <taxon>Abeliophyllum</taxon>
    </lineage>
</organism>
<accession>A0ABD1NRS2</accession>
<sequence>MNSWRNYANTAREEPVESWQVYRHRPRAPQISFTEEDEDGIHYLYCDALVVRAVVAINGLGRMLVDDGSAVNILFGNTFVQMDVDHELTAISELLFDFTEDRPVLQEMITLAACAQGFTSCDIHLSLGNEFLNVGKGCQNLRQSDGGKGLLYECITKGSKARGGYPVVMTIHSEPMDVDPKKMNKKMILDEGLDPRIICSDSLASPVEELETFPVNLSNPTQMLQVGQRLEKNMKEELK</sequence>
<gene>
    <name evidence="2" type="ORF">Adt_39602</name>
    <name evidence="3" type="ORF">Adt_39622</name>
    <name evidence="1" type="ORF">Adt_48466</name>
</gene>
<evidence type="ECO:0000313" key="4">
    <source>
        <dbReference type="Proteomes" id="UP001604336"/>
    </source>
</evidence>
<name>A0ABD1NRS2_9LAMI</name>
<reference evidence="1" key="1">
    <citation type="submission" date="2024-07" db="EMBL/GenBank/DDBJ databases">
        <title>Two chromosome-level genome assemblies of Korean endemic species Abeliophyllum distichum and Forsythia ovata (Oleaceae).</title>
        <authorList>
            <person name="Mun J.H."/>
        </authorList>
    </citation>
    <scope>NUCLEOTIDE SEQUENCE</scope>
    <source>
        <strain evidence="1">KNKB198505000391</strain>
        <tissue evidence="1">Leaf</tissue>
    </source>
</reference>
<evidence type="ECO:0000313" key="2">
    <source>
        <dbReference type="EMBL" id="KAL2471466.1"/>
    </source>
</evidence>
<reference evidence="4" key="2">
    <citation type="submission" date="2024-07" db="EMBL/GenBank/DDBJ databases">
        <title>Two chromosome-level genome assemblies of Korean endemic species Abeliophyllum distichum and Forsythia ovata (Oleaceae).</title>
        <authorList>
            <person name="Jang H."/>
        </authorList>
    </citation>
    <scope>NUCLEOTIDE SEQUENCE [LARGE SCALE GENOMIC DNA]</scope>
</reference>
<proteinExistence type="predicted"/>
<evidence type="ECO:0000313" key="1">
    <source>
        <dbReference type="EMBL" id="KAL2454034.1"/>
    </source>
</evidence>
<dbReference type="EMBL" id="JBFOLK010000012">
    <property type="protein sequence ID" value="KAL2471466.1"/>
    <property type="molecule type" value="Genomic_DNA"/>
</dbReference>